<reference evidence="9" key="1">
    <citation type="journal article" date="2004" name="Nature">
        <title>Genome duplication in the teleost fish Tetraodon nigroviridis reveals the early vertebrate proto-karyotype.</title>
        <authorList>
            <person name="Jaillon O."/>
            <person name="Aury J.-M."/>
            <person name="Brunet F."/>
            <person name="Petit J.-L."/>
            <person name="Stange-Thomann N."/>
            <person name="Mauceli E."/>
            <person name="Bouneau L."/>
            <person name="Fischer C."/>
            <person name="Ozouf-Costaz C."/>
            <person name="Bernot A."/>
            <person name="Nicaud S."/>
            <person name="Jaffe D."/>
            <person name="Fisher S."/>
            <person name="Lutfalla G."/>
            <person name="Dossat C."/>
            <person name="Segurens B."/>
            <person name="Dasilva C."/>
            <person name="Salanoubat M."/>
            <person name="Levy M."/>
            <person name="Boudet N."/>
            <person name="Castellano S."/>
            <person name="Anthouard V."/>
            <person name="Jubin C."/>
            <person name="Castelli V."/>
            <person name="Katinka M."/>
            <person name="Vacherie B."/>
            <person name="Biemont C."/>
            <person name="Skalli Z."/>
            <person name="Cattolico L."/>
            <person name="Poulain J."/>
            <person name="De Berardinis V."/>
            <person name="Cruaud C."/>
            <person name="Duprat S."/>
            <person name="Brottier P."/>
            <person name="Coutanceau J.-P."/>
            <person name="Gouzy J."/>
            <person name="Parra G."/>
            <person name="Lardier G."/>
            <person name="Chapple C."/>
            <person name="McKernan K.J."/>
            <person name="McEwan P."/>
            <person name="Bosak S."/>
            <person name="Kellis M."/>
            <person name="Volff J.-N."/>
            <person name="Guigo R."/>
            <person name="Zody M.C."/>
            <person name="Mesirov J."/>
            <person name="Lindblad-Toh K."/>
            <person name="Birren B."/>
            <person name="Nusbaum C."/>
            <person name="Kahn D."/>
            <person name="Robinson-Rechavi M."/>
            <person name="Laudet V."/>
            <person name="Schachter V."/>
            <person name="Quetier F."/>
            <person name="Saurin W."/>
            <person name="Scarpelli C."/>
            <person name="Wincker P."/>
            <person name="Lander E.S."/>
            <person name="Weissenbach J."/>
            <person name="Roest Crollius H."/>
        </authorList>
    </citation>
    <scope>NUCLEOTIDE SEQUENCE [LARGE SCALE GENOMIC DNA]</scope>
</reference>
<evidence type="ECO:0000256" key="6">
    <source>
        <dbReference type="ARBA" id="ARBA00059163"/>
    </source>
</evidence>
<dbReference type="STRING" id="99883.ENSTNIP00000014007"/>
<comment type="function">
    <text evidence="7">Lysosomal thiol reductase that can reduce protein disulfide bonds. Facilitates the complete unfolding of proteins destined for lysosomal degradation. Plays an important role in antigen processing.</text>
</comment>
<keyword evidence="7" id="KW-0560">Oxidoreductase</keyword>
<dbReference type="PANTHER" id="PTHR13234">
    <property type="entry name" value="GAMMA-INTERFERON INDUCIBLE LYSOSOMAL THIOL REDUCTASE GILT"/>
    <property type="match status" value="1"/>
</dbReference>
<dbReference type="GO" id="GO:0005576">
    <property type="term" value="C:extracellular region"/>
    <property type="evidence" value="ECO:0007669"/>
    <property type="project" value="UniProtKB-SubCell"/>
</dbReference>
<dbReference type="GO" id="GO:0016671">
    <property type="term" value="F:oxidoreductase activity, acting on a sulfur group of donors, disulfide as acceptor"/>
    <property type="evidence" value="ECO:0007669"/>
    <property type="project" value="UniProtKB-UniRule"/>
</dbReference>
<sequence length="245" mass="27110">TFSPAVVLVFLPAPILRINGARLWPQRLIVGFTSGKLTSFKTGNLYSRPTIKKICVDMVVYYETLCPECRRYLSLMVFPTLVMLSDIMSLTVVPYGNARSSSFITELSEYAVAISRKSMMATSTCLTITNDAFPIIFCMESSSDVIKSGQACAKLYAPALDWGAVMKCVNGDLGNQLMHQNALKTDALQPPHQYVPWVTINGVHTEELQNKAMTSLFSLICSTYKGTKPEACETSHFPCRGRCFS</sequence>
<evidence type="ECO:0000313" key="9">
    <source>
        <dbReference type="Proteomes" id="UP000007303"/>
    </source>
</evidence>
<comment type="subunit">
    <text evidence="2 7">Dimer; disulfide-linked.</text>
</comment>
<organism evidence="8 9">
    <name type="scientific">Tetraodon nigroviridis</name>
    <name type="common">Spotted green pufferfish</name>
    <name type="synonym">Chelonodon nigroviridis</name>
    <dbReference type="NCBI Taxonomy" id="99883"/>
    <lineage>
        <taxon>Eukaryota</taxon>
        <taxon>Metazoa</taxon>
        <taxon>Chordata</taxon>
        <taxon>Craniata</taxon>
        <taxon>Vertebrata</taxon>
        <taxon>Euteleostomi</taxon>
        <taxon>Actinopterygii</taxon>
        <taxon>Neopterygii</taxon>
        <taxon>Teleostei</taxon>
        <taxon>Neoteleostei</taxon>
        <taxon>Acanthomorphata</taxon>
        <taxon>Eupercaria</taxon>
        <taxon>Tetraodontiformes</taxon>
        <taxon>Tetradontoidea</taxon>
        <taxon>Tetraodontidae</taxon>
        <taxon>Tetraodon</taxon>
    </lineage>
</organism>
<dbReference type="InParanoid" id="H3D0H1"/>
<keyword evidence="7" id="KW-0676">Redox-active center</keyword>
<keyword evidence="7" id="KW-0458">Lysosome</keyword>
<comment type="subcellular location">
    <subcellularLocation>
        <location evidence="7">Secreted</location>
    </subcellularLocation>
    <subcellularLocation>
        <location evidence="7">Lysosome</location>
    </subcellularLocation>
</comment>
<dbReference type="Pfam" id="PF03227">
    <property type="entry name" value="GILT"/>
    <property type="match status" value="1"/>
</dbReference>
<comment type="function">
    <text evidence="6">Lysosomal thiol reductase that can reduce protein disulfide bonds. May facilitate the complete unfolding of proteins destined for lysosomal degradation. Plays an important role in antigen processing. Facilitates the generation of MHC class II-restricted epitodes from disulfide bond-containing antigen by the endocytic reduction of disulfide bonds. Also facilitates MHC class I-restricted recognition of exogenous antigens containing disulfide bonds by CD8+ T-cells or crosspresentation.</text>
</comment>
<keyword evidence="3 7" id="KW-0964">Secreted</keyword>
<reference evidence="8" key="2">
    <citation type="submission" date="2025-08" db="UniProtKB">
        <authorList>
            <consortium name="Ensembl"/>
        </authorList>
    </citation>
    <scope>IDENTIFICATION</scope>
</reference>
<dbReference type="InterPro" id="IPR004911">
    <property type="entry name" value="Interferon-induced_GILT"/>
</dbReference>
<dbReference type="GO" id="GO:0071425">
    <property type="term" value="P:hematopoietic stem cell proliferation"/>
    <property type="evidence" value="ECO:0007669"/>
    <property type="project" value="Ensembl"/>
</dbReference>
<name>H3D0H1_TETNG</name>
<protein>
    <recommendedName>
        <fullName evidence="7">Gamma-interferon-inducible lysosomal thiol reductase</fullName>
        <ecNumber evidence="7">1.8.-.-</ecNumber>
    </recommendedName>
    <alternativeName>
        <fullName evidence="7">Gamma-interferon-inducible protein IP-30</fullName>
    </alternativeName>
</protein>
<evidence type="ECO:0000256" key="4">
    <source>
        <dbReference type="ARBA" id="ARBA00022729"/>
    </source>
</evidence>
<reference evidence="8" key="3">
    <citation type="submission" date="2025-09" db="UniProtKB">
        <authorList>
            <consortium name="Ensembl"/>
        </authorList>
    </citation>
    <scope>IDENTIFICATION</scope>
</reference>
<keyword evidence="7" id="KW-0391">Immunity</keyword>
<evidence type="ECO:0000256" key="1">
    <source>
        <dbReference type="ARBA" id="ARBA00005679"/>
    </source>
</evidence>
<keyword evidence="7" id="KW-1015">Disulfide bond</keyword>
<proteinExistence type="inferred from homology"/>
<evidence type="ECO:0000256" key="7">
    <source>
        <dbReference type="RuleBase" id="RU369109"/>
    </source>
</evidence>
<dbReference type="GO" id="GO:0047134">
    <property type="term" value="F:protein-disulfide reductase [NAD(P)H] activity"/>
    <property type="evidence" value="ECO:0007669"/>
    <property type="project" value="Ensembl"/>
</dbReference>
<dbReference type="Proteomes" id="UP000007303">
    <property type="component" value="Unassembled WGS sequence"/>
</dbReference>
<accession>H3D0H1</accession>
<dbReference type="GO" id="GO:0005764">
    <property type="term" value="C:lysosome"/>
    <property type="evidence" value="ECO:0007669"/>
    <property type="project" value="UniProtKB-SubCell"/>
</dbReference>
<dbReference type="GeneTree" id="ENSGT00940000164804"/>
<comment type="similarity">
    <text evidence="1 7">Belongs to the GILT family.</text>
</comment>
<keyword evidence="4 7" id="KW-0732">Signal</keyword>
<dbReference type="PANTHER" id="PTHR13234:SF8">
    <property type="entry name" value="GAMMA-INTERFERON-INDUCIBLE LYSOSOMAL THIOL REDUCTASE"/>
    <property type="match status" value="1"/>
</dbReference>
<dbReference type="Ensembl" id="ENSTNIT00000014202.1">
    <property type="protein sequence ID" value="ENSTNIP00000014007.1"/>
    <property type="gene ID" value="ENSTNIG00000011071.1"/>
</dbReference>
<evidence type="ECO:0000313" key="8">
    <source>
        <dbReference type="Ensembl" id="ENSTNIP00000014007.1"/>
    </source>
</evidence>
<dbReference type="GO" id="GO:0045454">
    <property type="term" value="P:cell redox homeostasis"/>
    <property type="evidence" value="ECO:0007669"/>
    <property type="project" value="Ensembl"/>
</dbReference>
<keyword evidence="5 7" id="KW-0325">Glycoprotein</keyword>
<dbReference type="AlphaFoldDB" id="H3D0H1"/>
<dbReference type="GO" id="GO:0002376">
    <property type="term" value="P:immune system process"/>
    <property type="evidence" value="ECO:0007669"/>
    <property type="project" value="UniProtKB-KW"/>
</dbReference>
<evidence type="ECO:0000256" key="2">
    <source>
        <dbReference type="ARBA" id="ARBA00011615"/>
    </source>
</evidence>
<evidence type="ECO:0000256" key="3">
    <source>
        <dbReference type="ARBA" id="ARBA00022525"/>
    </source>
</evidence>
<dbReference type="HOGENOM" id="CLU_066886_0_1_1"/>
<dbReference type="FunCoup" id="H3D0H1">
    <property type="interactions" value="243"/>
</dbReference>
<dbReference type="EC" id="1.8.-.-" evidence="7"/>
<dbReference type="OMA" id="YANETKH"/>
<keyword evidence="9" id="KW-1185">Reference proteome</keyword>
<evidence type="ECO:0000256" key="5">
    <source>
        <dbReference type="ARBA" id="ARBA00023180"/>
    </source>
</evidence>